<sequence length="368" mass="40119">MTKLLVFSDLHLDTPFKWAPPGLARARRMALRTTLTRIMSLAEENDVDAILCAGDLYEHERFSPDTTAFLRQTFADSNRAVYLAPGNHDWYGPASLYRMADWTPNVHVFTEARFVPVDLIEGVTLWGAAHRAPANTDGFFENDFRVDRNGVNIALFHGSESAQLFYQESGKVPHAPFSAEQIEHSGLDHAFVGHFHTPRDAARHTYPGNPDPLTFGETGPRGAILATITPDGTVMCERHTVAASTVHDVSVDVTGATSSSDICAKAEAALQGLTGVARVTLHGDVAPEVDVRLSDLVGISSGLDAIVPRLGRIGVTYDLVSLAAEQTVRGQFVRDVQASTNLDENQRRRVLVTGLRALDGRTSELEVH</sequence>
<dbReference type="PANTHER" id="PTHR30337:SF7">
    <property type="entry name" value="PHOSPHOESTERASE"/>
    <property type="match status" value="1"/>
</dbReference>
<dbReference type="PANTHER" id="PTHR30337">
    <property type="entry name" value="COMPONENT OF ATP-DEPENDENT DSDNA EXONUCLEASE"/>
    <property type="match status" value="1"/>
</dbReference>
<evidence type="ECO:0000313" key="2">
    <source>
        <dbReference type="EMBL" id="ADG76163.1"/>
    </source>
</evidence>
<dbReference type="AlphaFoldDB" id="D5UC04"/>
<organism evidence="2 3">
    <name type="scientific">Cellulomonas flavigena (strain ATCC 482 / DSM 20109 / BCRC 11376 / JCM 18109 / NBRC 3775 / NCIMB 8073 / NRS 134)</name>
    <dbReference type="NCBI Taxonomy" id="446466"/>
    <lineage>
        <taxon>Bacteria</taxon>
        <taxon>Bacillati</taxon>
        <taxon>Actinomycetota</taxon>
        <taxon>Actinomycetes</taxon>
        <taxon>Micrococcales</taxon>
        <taxon>Cellulomonadaceae</taxon>
        <taxon>Cellulomonas</taxon>
    </lineage>
</organism>
<dbReference type="OrthoDB" id="9773856at2"/>
<evidence type="ECO:0000313" key="3">
    <source>
        <dbReference type="Proteomes" id="UP000000849"/>
    </source>
</evidence>
<dbReference type="STRING" id="446466.Cfla_3282"/>
<dbReference type="InterPro" id="IPR029052">
    <property type="entry name" value="Metallo-depent_PP-like"/>
</dbReference>
<protein>
    <submittedName>
        <fullName evidence="2">Metallophosphoesterase</fullName>
    </submittedName>
</protein>
<dbReference type="Proteomes" id="UP000000849">
    <property type="component" value="Chromosome"/>
</dbReference>
<dbReference type="RefSeq" id="WP_013118494.1">
    <property type="nucleotide sequence ID" value="NC_014151.1"/>
</dbReference>
<dbReference type="InterPro" id="IPR050535">
    <property type="entry name" value="DNA_Repair-Maintenance_Comp"/>
</dbReference>
<dbReference type="KEGG" id="cfl:Cfla_3282"/>
<keyword evidence="3" id="KW-1185">Reference proteome</keyword>
<name>D5UC04_CELFN</name>
<dbReference type="EMBL" id="CP001964">
    <property type="protein sequence ID" value="ADG76163.1"/>
    <property type="molecule type" value="Genomic_DNA"/>
</dbReference>
<dbReference type="GO" id="GO:0016787">
    <property type="term" value="F:hydrolase activity"/>
    <property type="evidence" value="ECO:0007669"/>
    <property type="project" value="InterPro"/>
</dbReference>
<reference evidence="2 3" key="1">
    <citation type="journal article" date="2010" name="Stand. Genomic Sci.">
        <title>Complete genome sequence of Cellulomonas flavigena type strain (134).</title>
        <authorList>
            <person name="Abt B."/>
            <person name="Foster B."/>
            <person name="Lapidus A."/>
            <person name="Clum A."/>
            <person name="Sun H."/>
            <person name="Pukall R."/>
            <person name="Lucas S."/>
            <person name="Glavina Del Rio T."/>
            <person name="Nolan M."/>
            <person name="Tice H."/>
            <person name="Cheng J.F."/>
            <person name="Pitluck S."/>
            <person name="Liolios K."/>
            <person name="Ivanova N."/>
            <person name="Mavromatis K."/>
            <person name="Ovchinnikova G."/>
            <person name="Pati A."/>
            <person name="Goodwin L."/>
            <person name="Chen A."/>
            <person name="Palaniappan K."/>
            <person name="Land M."/>
            <person name="Hauser L."/>
            <person name="Chang Y.J."/>
            <person name="Jeffries C.D."/>
            <person name="Rohde M."/>
            <person name="Goker M."/>
            <person name="Woyke T."/>
            <person name="Bristow J."/>
            <person name="Eisen J.A."/>
            <person name="Markowitz V."/>
            <person name="Hugenholtz P."/>
            <person name="Kyrpides N.C."/>
            <person name="Klenk H.P."/>
        </authorList>
    </citation>
    <scope>NUCLEOTIDE SEQUENCE [LARGE SCALE GENOMIC DNA]</scope>
    <source>
        <strain evidence="3">ATCC 482 / DSM 20109 / BCRC 11376 / JCM 18109 / NBRC 3775 / NCIMB 8073 / NRS 134</strain>
    </source>
</reference>
<dbReference type="eggNOG" id="COG0420">
    <property type="taxonomic scope" value="Bacteria"/>
</dbReference>
<feature type="domain" description="Calcineurin-like phosphoesterase" evidence="1">
    <location>
        <begin position="3"/>
        <end position="198"/>
    </location>
</feature>
<dbReference type="SMR" id="D5UC04"/>
<dbReference type="Gene3D" id="3.60.21.10">
    <property type="match status" value="1"/>
</dbReference>
<evidence type="ECO:0000259" key="1">
    <source>
        <dbReference type="Pfam" id="PF00149"/>
    </source>
</evidence>
<gene>
    <name evidence="2" type="ordered locus">Cfla_3282</name>
</gene>
<dbReference type="InterPro" id="IPR004843">
    <property type="entry name" value="Calcineurin-like_PHP"/>
</dbReference>
<dbReference type="Pfam" id="PF00149">
    <property type="entry name" value="Metallophos"/>
    <property type="match status" value="1"/>
</dbReference>
<proteinExistence type="predicted"/>
<accession>D5UC04</accession>
<dbReference type="HOGENOM" id="CLU_026621_0_1_11"/>
<dbReference type="SUPFAM" id="SSF56300">
    <property type="entry name" value="Metallo-dependent phosphatases"/>
    <property type="match status" value="1"/>
</dbReference>